<feature type="domain" description="VTT" evidence="7">
    <location>
        <begin position="70"/>
        <end position="187"/>
    </location>
</feature>
<evidence type="ECO:0000259" key="7">
    <source>
        <dbReference type="Pfam" id="PF09335"/>
    </source>
</evidence>
<keyword evidence="9" id="KW-1185">Reference proteome</keyword>
<dbReference type="OrthoDB" id="9812980at2"/>
<reference evidence="8 9" key="1">
    <citation type="journal article" date="2008" name="Proc. Natl. Acad. Sci. U.S.A.">
        <title>Niche adaptation and genome expansion in the chlorophyll d-producing cyanobacterium Acaryochloris marina.</title>
        <authorList>
            <person name="Swingley W.D."/>
            <person name="Chen M."/>
            <person name="Cheung P.C."/>
            <person name="Conrad A.L."/>
            <person name="Dejesa L.C."/>
            <person name="Hao J."/>
            <person name="Honchak B.M."/>
            <person name="Karbach L.E."/>
            <person name="Kurdoglu A."/>
            <person name="Lahiri S."/>
            <person name="Mastrian S.D."/>
            <person name="Miyashita H."/>
            <person name="Page L."/>
            <person name="Ramakrishna P."/>
            <person name="Satoh S."/>
            <person name="Sattley W.M."/>
            <person name="Shimada Y."/>
            <person name="Taylor H.L."/>
            <person name="Tomo T."/>
            <person name="Tsuchiya T."/>
            <person name="Wang Z.T."/>
            <person name="Raymond J."/>
            <person name="Mimuro M."/>
            <person name="Blankenship R.E."/>
            <person name="Touchman J.W."/>
        </authorList>
    </citation>
    <scope>NUCLEOTIDE SEQUENCE [LARGE SCALE GENOMIC DNA]</scope>
    <source>
        <strain evidence="9">MBIC 11017</strain>
    </source>
</reference>
<dbReference type="InterPro" id="IPR015414">
    <property type="entry name" value="TMEM64"/>
</dbReference>
<keyword evidence="3 6" id="KW-0812">Transmembrane</keyword>
<dbReference type="InterPro" id="IPR032816">
    <property type="entry name" value="VTT_dom"/>
</dbReference>
<dbReference type="EMBL" id="CP000828">
    <property type="protein sequence ID" value="ABW30051.1"/>
    <property type="molecule type" value="Genomic_DNA"/>
</dbReference>
<gene>
    <name evidence="8" type="ordered locus">AM1_5086</name>
</gene>
<keyword evidence="2 6" id="KW-1003">Cell membrane</keyword>
<evidence type="ECO:0000256" key="5">
    <source>
        <dbReference type="ARBA" id="ARBA00023136"/>
    </source>
</evidence>
<name>B0C774_ACAM1</name>
<dbReference type="RefSeq" id="WP_012165321.1">
    <property type="nucleotide sequence ID" value="NC_009925.1"/>
</dbReference>
<feature type="transmembrane region" description="Helical" evidence="6">
    <location>
        <begin position="50"/>
        <end position="78"/>
    </location>
</feature>
<dbReference type="GO" id="GO:0005886">
    <property type="term" value="C:plasma membrane"/>
    <property type="evidence" value="ECO:0007669"/>
    <property type="project" value="UniProtKB-SubCell"/>
</dbReference>
<feature type="transmembrane region" description="Helical" evidence="6">
    <location>
        <begin position="137"/>
        <end position="158"/>
    </location>
</feature>
<sequence length="226" mass="25055">MLQEGLRHRQVKGRRRLLAGLVGVLLLPFAIRYVPLLFDQMHLVEFVQSHGLWGAIIFILLHIVATVLGVPGVILTIVGGVLFGLLWGSFLSLAGATLGAMGAFWMARYLLLDWAQRRVRDRKLLCTFNQAVLQHPFSFVLIVRFAPISPFNLVNFLFGMTTIHWFPYSLGTLIGIIPGVIAYTWIGVAGNDAMHGKGPWPLVIACTCLAVLSAMPLLLRKKRSLT</sequence>
<dbReference type="KEGG" id="amr:AM1_5086"/>
<feature type="transmembrane region" description="Helical" evidence="6">
    <location>
        <begin position="198"/>
        <end position="219"/>
    </location>
</feature>
<comment type="subcellular location">
    <subcellularLocation>
        <location evidence="1 6">Cell membrane</location>
        <topology evidence="1 6">Multi-pass membrane protein</topology>
    </subcellularLocation>
</comment>
<proteinExistence type="inferred from homology"/>
<evidence type="ECO:0000256" key="2">
    <source>
        <dbReference type="ARBA" id="ARBA00022475"/>
    </source>
</evidence>
<dbReference type="AlphaFoldDB" id="B0C774"/>
<dbReference type="STRING" id="329726.AM1_5086"/>
<comment type="similarity">
    <text evidence="6">Belongs to the TVP38/TMEM64 family.</text>
</comment>
<dbReference type="Pfam" id="PF09335">
    <property type="entry name" value="VTT_dom"/>
    <property type="match status" value="1"/>
</dbReference>
<keyword evidence="5 6" id="KW-0472">Membrane</keyword>
<evidence type="ECO:0000256" key="3">
    <source>
        <dbReference type="ARBA" id="ARBA00022692"/>
    </source>
</evidence>
<dbReference type="Proteomes" id="UP000000268">
    <property type="component" value="Chromosome"/>
</dbReference>
<organism evidence="8 9">
    <name type="scientific">Acaryochloris marina (strain MBIC 11017)</name>
    <dbReference type="NCBI Taxonomy" id="329726"/>
    <lineage>
        <taxon>Bacteria</taxon>
        <taxon>Bacillati</taxon>
        <taxon>Cyanobacteriota</taxon>
        <taxon>Cyanophyceae</taxon>
        <taxon>Acaryochloridales</taxon>
        <taxon>Acaryochloridaceae</taxon>
        <taxon>Acaryochloris</taxon>
    </lineage>
</organism>
<feature type="transmembrane region" description="Helical" evidence="6">
    <location>
        <begin position="165"/>
        <end position="186"/>
    </location>
</feature>
<evidence type="ECO:0000256" key="1">
    <source>
        <dbReference type="ARBA" id="ARBA00004651"/>
    </source>
</evidence>
<evidence type="ECO:0000313" key="9">
    <source>
        <dbReference type="Proteomes" id="UP000000268"/>
    </source>
</evidence>
<feature type="transmembrane region" description="Helical" evidence="6">
    <location>
        <begin position="17"/>
        <end position="38"/>
    </location>
</feature>
<dbReference type="HOGENOM" id="CLU_038944_7_1_3"/>
<dbReference type="PANTHER" id="PTHR12677:SF59">
    <property type="entry name" value="GOLGI APPARATUS MEMBRANE PROTEIN TVP38-RELATED"/>
    <property type="match status" value="1"/>
</dbReference>
<keyword evidence="4 6" id="KW-1133">Transmembrane helix</keyword>
<dbReference type="PANTHER" id="PTHR12677">
    <property type="entry name" value="GOLGI APPARATUS MEMBRANE PROTEIN TVP38-RELATED"/>
    <property type="match status" value="1"/>
</dbReference>
<feature type="transmembrane region" description="Helical" evidence="6">
    <location>
        <begin position="85"/>
        <end position="107"/>
    </location>
</feature>
<evidence type="ECO:0000256" key="6">
    <source>
        <dbReference type="RuleBase" id="RU366058"/>
    </source>
</evidence>
<accession>B0C774</accession>
<protein>
    <recommendedName>
        <fullName evidence="6">TVP38/TMEM64 family membrane protein</fullName>
    </recommendedName>
</protein>
<evidence type="ECO:0000313" key="8">
    <source>
        <dbReference type="EMBL" id="ABW30051.1"/>
    </source>
</evidence>
<dbReference type="eggNOG" id="COG0398">
    <property type="taxonomic scope" value="Bacteria"/>
</dbReference>
<evidence type="ECO:0000256" key="4">
    <source>
        <dbReference type="ARBA" id="ARBA00022989"/>
    </source>
</evidence>